<organism evidence="2 3">
    <name type="scientific">Pyrus ussuriensis x Pyrus communis</name>
    <dbReference type="NCBI Taxonomy" id="2448454"/>
    <lineage>
        <taxon>Eukaryota</taxon>
        <taxon>Viridiplantae</taxon>
        <taxon>Streptophyta</taxon>
        <taxon>Embryophyta</taxon>
        <taxon>Tracheophyta</taxon>
        <taxon>Spermatophyta</taxon>
        <taxon>Magnoliopsida</taxon>
        <taxon>eudicotyledons</taxon>
        <taxon>Gunneridae</taxon>
        <taxon>Pentapetalae</taxon>
        <taxon>rosids</taxon>
        <taxon>fabids</taxon>
        <taxon>Rosales</taxon>
        <taxon>Rosaceae</taxon>
        <taxon>Amygdaloideae</taxon>
        <taxon>Maleae</taxon>
        <taxon>Pyrus</taxon>
    </lineage>
</organism>
<proteinExistence type="predicted"/>
<gene>
    <name evidence="2" type="ORF">D8674_022301</name>
</gene>
<accession>A0A5N5GLM1</accession>
<feature type="compositionally biased region" description="Polar residues" evidence="1">
    <location>
        <begin position="155"/>
        <end position="178"/>
    </location>
</feature>
<comment type="caution">
    <text evidence="2">The sequence shown here is derived from an EMBL/GenBank/DDBJ whole genome shotgun (WGS) entry which is preliminary data.</text>
</comment>
<sequence>MIREKIKIRKIDYLPARTRVDLKCGALVLRRYPCSRTTSSIRRNLLVASSKGTWLGASRVTERAMNMGWKSTTPTSVEMEASAEMQQNDKEVITKILEELKASKAEGTCQTEPSSSPAQPMHLSSPRARPLEPIVSKIPVVSKATSPKLSHVFHQASQLTSSKITATTYPSSKAQSPY</sequence>
<keyword evidence="3" id="KW-1185">Reference proteome</keyword>
<protein>
    <recommendedName>
        <fullName evidence="4">TMV resistance protein N-like</fullName>
    </recommendedName>
</protein>
<feature type="region of interest" description="Disordered" evidence="1">
    <location>
        <begin position="104"/>
        <end position="129"/>
    </location>
</feature>
<evidence type="ECO:0008006" key="4">
    <source>
        <dbReference type="Google" id="ProtNLM"/>
    </source>
</evidence>
<feature type="region of interest" description="Disordered" evidence="1">
    <location>
        <begin position="145"/>
        <end position="178"/>
    </location>
</feature>
<dbReference type="Proteomes" id="UP000327157">
    <property type="component" value="Chromosome 3"/>
</dbReference>
<feature type="compositionally biased region" description="Polar residues" evidence="1">
    <location>
        <begin position="108"/>
        <end position="118"/>
    </location>
</feature>
<dbReference type="EMBL" id="SMOL01000402">
    <property type="protein sequence ID" value="KAB2615713.1"/>
    <property type="molecule type" value="Genomic_DNA"/>
</dbReference>
<evidence type="ECO:0000256" key="1">
    <source>
        <dbReference type="SAM" id="MobiDB-lite"/>
    </source>
</evidence>
<reference evidence="2 3" key="3">
    <citation type="submission" date="2019-11" db="EMBL/GenBank/DDBJ databases">
        <title>A de novo genome assembly of a pear dwarfing rootstock.</title>
        <authorList>
            <person name="Wang F."/>
            <person name="Wang J."/>
            <person name="Li S."/>
            <person name="Zhang Y."/>
            <person name="Fang M."/>
            <person name="Ma L."/>
            <person name="Zhao Y."/>
            <person name="Jiang S."/>
        </authorList>
    </citation>
    <scope>NUCLEOTIDE SEQUENCE [LARGE SCALE GENOMIC DNA]</scope>
    <source>
        <strain evidence="2">S2</strain>
        <tissue evidence="2">Leaf</tissue>
    </source>
</reference>
<reference evidence="2 3" key="1">
    <citation type="submission" date="2019-09" db="EMBL/GenBank/DDBJ databases">
        <authorList>
            <person name="Ou C."/>
        </authorList>
    </citation>
    <scope>NUCLEOTIDE SEQUENCE [LARGE SCALE GENOMIC DNA]</scope>
    <source>
        <strain evidence="2">S2</strain>
        <tissue evidence="2">Leaf</tissue>
    </source>
</reference>
<dbReference type="AlphaFoldDB" id="A0A5N5GLM1"/>
<evidence type="ECO:0000313" key="2">
    <source>
        <dbReference type="EMBL" id="KAB2615713.1"/>
    </source>
</evidence>
<evidence type="ECO:0000313" key="3">
    <source>
        <dbReference type="Proteomes" id="UP000327157"/>
    </source>
</evidence>
<reference evidence="3" key="2">
    <citation type="submission" date="2019-10" db="EMBL/GenBank/DDBJ databases">
        <title>A de novo genome assembly of a pear dwarfing rootstock.</title>
        <authorList>
            <person name="Wang F."/>
            <person name="Wang J."/>
            <person name="Li S."/>
            <person name="Zhang Y."/>
            <person name="Fang M."/>
            <person name="Ma L."/>
            <person name="Zhao Y."/>
            <person name="Jiang S."/>
        </authorList>
    </citation>
    <scope>NUCLEOTIDE SEQUENCE [LARGE SCALE GENOMIC DNA]</scope>
</reference>
<name>A0A5N5GLM1_9ROSA</name>